<dbReference type="PANTHER" id="PTHR30047:SF7">
    <property type="entry name" value="HIGH-AFFINITY CHOLINE TRANSPORT PROTEIN"/>
    <property type="match status" value="1"/>
</dbReference>
<dbReference type="Proteomes" id="UP000318065">
    <property type="component" value="Chromosome"/>
</dbReference>
<evidence type="ECO:0000256" key="8">
    <source>
        <dbReference type="SAM" id="MobiDB-lite"/>
    </source>
</evidence>
<evidence type="ECO:0000256" key="4">
    <source>
        <dbReference type="ARBA" id="ARBA00022475"/>
    </source>
</evidence>
<accession>A0A510HH16</accession>
<keyword evidence="4" id="KW-1003">Cell membrane</keyword>
<feature type="transmembrane region" description="Helical" evidence="9">
    <location>
        <begin position="318"/>
        <end position="336"/>
    </location>
</feature>
<feature type="transmembrane region" description="Helical" evidence="9">
    <location>
        <begin position="147"/>
        <end position="166"/>
    </location>
</feature>
<name>A0A510HH16_9ACTN</name>
<dbReference type="AlphaFoldDB" id="A0A510HH16"/>
<evidence type="ECO:0000256" key="9">
    <source>
        <dbReference type="SAM" id="Phobius"/>
    </source>
</evidence>
<evidence type="ECO:0000256" key="6">
    <source>
        <dbReference type="ARBA" id="ARBA00022989"/>
    </source>
</evidence>
<dbReference type="GO" id="GO:0005886">
    <property type="term" value="C:plasma membrane"/>
    <property type="evidence" value="ECO:0007669"/>
    <property type="project" value="UniProtKB-SubCell"/>
</dbReference>
<dbReference type="EMBL" id="AP019791">
    <property type="protein sequence ID" value="BBL79198.1"/>
    <property type="molecule type" value="Genomic_DNA"/>
</dbReference>
<feature type="transmembrane region" description="Helical" evidence="9">
    <location>
        <begin position="348"/>
        <end position="371"/>
    </location>
</feature>
<feature type="region of interest" description="Disordered" evidence="8">
    <location>
        <begin position="513"/>
        <end position="532"/>
    </location>
</feature>
<feature type="transmembrane region" description="Helical" evidence="9">
    <location>
        <begin position="51"/>
        <end position="70"/>
    </location>
</feature>
<feature type="transmembrane region" description="Helical" evidence="9">
    <location>
        <begin position="228"/>
        <end position="249"/>
    </location>
</feature>
<keyword evidence="11" id="KW-1185">Reference proteome</keyword>
<keyword evidence="7 9" id="KW-0472">Membrane</keyword>
<evidence type="ECO:0000313" key="10">
    <source>
        <dbReference type="EMBL" id="BBL79198.1"/>
    </source>
</evidence>
<organism evidence="10 11">
    <name type="scientific">Rubrobacter xylanophilus</name>
    <dbReference type="NCBI Taxonomy" id="49319"/>
    <lineage>
        <taxon>Bacteria</taxon>
        <taxon>Bacillati</taxon>
        <taxon>Actinomycetota</taxon>
        <taxon>Rubrobacteria</taxon>
        <taxon>Rubrobacterales</taxon>
        <taxon>Rubrobacteraceae</taxon>
        <taxon>Rubrobacter</taxon>
    </lineage>
</organism>
<dbReference type="Pfam" id="PF02028">
    <property type="entry name" value="BCCT"/>
    <property type="match status" value="1"/>
</dbReference>
<dbReference type="GO" id="GO:0022857">
    <property type="term" value="F:transmembrane transporter activity"/>
    <property type="evidence" value="ECO:0007669"/>
    <property type="project" value="InterPro"/>
</dbReference>
<feature type="transmembrane region" description="Helical" evidence="9">
    <location>
        <begin position="399"/>
        <end position="420"/>
    </location>
</feature>
<evidence type="ECO:0000256" key="7">
    <source>
        <dbReference type="ARBA" id="ARBA00023136"/>
    </source>
</evidence>
<keyword evidence="3" id="KW-0813">Transport</keyword>
<evidence type="ECO:0000256" key="5">
    <source>
        <dbReference type="ARBA" id="ARBA00022692"/>
    </source>
</evidence>
<dbReference type="RefSeq" id="WP_143527236.1">
    <property type="nucleotide sequence ID" value="NZ_AP019791.1"/>
</dbReference>
<comment type="similarity">
    <text evidence="2">Belongs to the BCCT transporter (TC 2.A.15) family.</text>
</comment>
<dbReference type="PROSITE" id="PS01303">
    <property type="entry name" value="BCCT"/>
    <property type="match status" value="1"/>
</dbReference>
<reference evidence="10" key="1">
    <citation type="journal article" date="2019" name="Microbiol. Resour. Announc.">
        <title>Complete Genome Sequence of Rubrobacter xylanophilus Strain AA3-22, Isolated from Arima Onsen in Japan.</title>
        <authorList>
            <person name="Tomariguchi N."/>
            <person name="Miyazaki K."/>
        </authorList>
    </citation>
    <scope>NUCLEOTIDE SEQUENCE [LARGE SCALE GENOMIC DNA]</scope>
    <source>
        <strain evidence="10">AA3-22</strain>
    </source>
</reference>
<gene>
    <name evidence="10" type="primary">betT</name>
    <name evidence="10" type="ORF">RxyAA322_10520</name>
</gene>
<feature type="transmembrane region" description="Helical" evidence="9">
    <location>
        <begin position="186"/>
        <end position="208"/>
    </location>
</feature>
<evidence type="ECO:0000256" key="3">
    <source>
        <dbReference type="ARBA" id="ARBA00022448"/>
    </source>
</evidence>
<dbReference type="OrthoDB" id="9775735at2"/>
<feature type="transmembrane region" description="Helical" evidence="9">
    <location>
        <begin position="12"/>
        <end position="31"/>
    </location>
</feature>
<feature type="transmembrane region" description="Helical" evidence="9">
    <location>
        <begin position="261"/>
        <end position="281"/>
    </location>
</feature>
<protein>
    <submittedName>
        <fullName evidence="10">Choline transporter</fullName>
    </submittedName>
</protein>
<feature type="transmembrane region" description="Helical" evidence="9">
    <location>
        <begin position="447"/>
        <end position="466"/>
    </location>
</feature>
<proteinExistence type="inferred from homology"/>
<comment type="subcellular location">
    <subcellularLocation>
        <location evidence="1">Cell membrane</location>
        <topology evidence="1">Multi-pass membrane protein</topology>
    </subcellularLocation>
</comment>
<evidence type="ECO:0000256" key="1">
    <source>
        <dbReference type="ARBA" id="ARBA00004651"/>
    </source>
</evidence>
<dbReference type="InterPro" id="IPR018093">
    <property type="entry name" value="BCCT_CS"/>
</dbReference>
<keyword evidence="5 9" id="KW-0812">Transmembrane</keyword>
<feature type="transmembrane region" description="Helical" evidence="9">
    <location>
        <begin position="472"/>
        <end position="492"/>
    </location>
</feature>
<dbReference type="InterPro" id="IPR000060">
    <property type="entry name" value="BCCT_transptr"/>
</dbReference>
<feature type="transmembrane region" description="Helical" evidence="9">
    <location>
        <begin position="90"/>
        <end position="110"/>
    </location>
</feature>
<dbReference type="NCBIfam" id="TIGR00842">
    <property type="entry name" value="bcct"/>
    <property type="match status" value="1"/>
</dbReference>
<keyword evidence="6 9" id="KW-1133">Transmembrane helix</keyword>
<dbReference type="PANTHER" id="PTHR30047">
    <property type="entry name" value="HIGH-AFFINITY CHOLINE TRANSPORT PROTEIN-RELATED"/>
    <property type="match status" value="1"/>
</dbReference>
<feature type="compositionally biased region" description="Low complexity" evidence="8">
    <location>
        <begin position="513"/>
        <end position="523"/>
    </location>
</feature>
<sequence length="532" mass="56947">MREYLRQHTNPPVFLTSALVVLAFLVAGIFFTARTEAATAALQSFIVTDFGWFYILSVSFFLVFVVWVALSRYGRVKLGPEDSRPQYGNLAWFAMLFTAGMGIGLVYYGVAEPMAHFASPPIGEGGTDEAAREAMNYTFYHWGLHPWAIYVVLGLSLAYFHFRRGLPLRPSAAFRPLLGDRVDGPIGYVVDVLAVFGTIFGLATSLGLGAQQIGAGLQTLFGVSNGTGLQILIITLITAVAVTSVMLGIDRGIRRLALANMWLAVALALFVFLVGPTLFILNSLAPNIGYYLQNLIGTSLRMFNLNEAAAEWQAGWTLFYWGWWISWSPFVGMFIARISRGRTVREFVLGSLLAPTGASFVWFTIFGGAALHAELFGDGGVAGAEASNALFVLLQQLDVAAVLSTAASVVAIVVVVLFFATSSDSGSLVVDILTNGGDPNPVWQQRFFWAVLEGAVAAVLLLVGGLTALQTASIAAGLPFALVLLFMCFSLLRGLQQELVPAVSFDGAPAEAARTGSASRSAGPVGRSHGDQ</sequence>
<evidence type="ECO:0000313" key="11">
    <source>
        <dbReference type="Proteomes" id="UP000318065"/>
    </source>
</evidence>
<evidence type="ECO:0000256" key="2">
    <source>
        <dbReference type="ARBA" id="ARBA00005658"/>
    </source>
</evidence>